<dbReference type="Proteomes" id="UP001204798">
    <property type="component" value="Unassembled WGS sequence"/>
</dbReference>
<dbReference type="SUPFAM" id="SSF51658">
    <property type="entry name" value="Xylose isomerase-like"/>
    <property type="match status" value="1"/>
</dbReference>
<dbReference type="Pfam" id="PF01261">
    <property type="entry name" value="AP_endonuc_2"/>
    <property type="match status" value="1"/>
</dbReference>
<evidence type="ECO:0000313" key="2">
    <source>
        <dbReference type="EMBL" id="MCS3919185.1"/>
    </source>
</evidence>
<dbReference type="GO" id="GO:0016853">
    <property type="term" value="F:isomerase activity"/>
    <property type="evidence" value="ECO:0007669"/>
    <property type="project" value="UniProtKB-KW"/>
</dbReference>
<evidence type="ECO:0000313" key="3">
    <source>
        <dbReference type="Proteomes" id="UP001204798"/>
    </source>
</evidence>
<gene>
    <name evidence="2" type="ORF">M2350_001585</name>
</gene>
<feature type="domain" description="Xylose isomerase-like TIM barrel" evidence="1">
    <location>
        <begin position="19"/>
        <end position="261"/>
    </location>
</feature>
<dbReference type="EMBL" id="JANUCP010000002">
    <property type="protein sequence ID" value="MCS3919185.1"/>
    <property type="molecule type" value="Genomic_DNA"/>
</dbReference>
<name>A0ABT2EMW2_9BACT</name>
<dbReference type="InterPro" id="IPR013022">
    <property type="entry name" value="Xyl_isomerase-like_TIM-brl"/>
</dbReference>
<dbReference type="InterPro" id="IPR036237">
    <property type="entry name" value="Xyl_isomerase-like_sf"/>
</dbReference>
<keyword evidence="2" id="KW-0413">Isomerase</keyword>
<reference evidence="2 3" key="1">
    <citation type="submission" date="2022-08" db="EMBL/GenBank/DDBJ databases">
        <title>Bacterial and archaeal communities from various locations to study Microbial Dark Matter (Phase II).</title>
        <authorList>
            <person name="Stepanauskas R."/>
        </authorList>
    </citation>
    <scope>NUCLEOTIDE SEQUENCE [LARGE SCALE GENOMIC DNA]</scope>
    <source>
        <strain evidence="2 3">PD1</strain>
    </source>
</reference>
<keyword evidence="3" id="KW-1185">Reference proteome</keyword>
<comment type="caution">
    <text evidence="2">The sequence shown here is derived from an EMBL/GenBank/DDBJ whole genome shotgun (WGS) entry which is preliminary data.</text>
</comment>
<dbReference type="RefSeq" id="WP_020250145.1">
    <property type="nucleotide sequence ID" value="NZ_CP130454.1"/>
</dbReference>
<sequence length="263" mass="28979">MKLACQEGLVPGASLEEKLEKLAAWGYEGIEFWGSEWLLQNTSYVRSAVEKSGLKVSTICAGYRGSVLDPDPSTRRQAVEEIKARLTAAAELGAVGLIFVPIFGGPRIPDLSPYKSAVELEMDLLLVVLEDLGKHAEQVGTILLLEPLNRYETHFLRRVEQAVEICEKMGNPHIGIMADFFHMNIEEASIPDAIRKGGKWLKHIHLADSNRLLPGWGHTDFKSGFAALKEIGFDGFMALECSVPGDPSETLPKAAQYLRECMA</sequence>
<dbReference type="PANTHER" id="PTHR12110">
    <property type="entry name" value="HYDROXYPYRUVATE ISOMERASE"/>
    <property type="match status" value="1"/>
</dbReference>
<organism evidence="2 3">
    <name type="scientific">Candidatus Fervidibacter sacchari</name>
    <dbReference type="NCBI Taxonomy" id="1448929"/>
    <lineage>
        <taxon>Bacteria</taxon>
        <taxon>Candidatus Fervidibacterota</taxon>
        <taxon>Candidatus Fervidibacter</taxon>
    </lineage>
</organism>
<proteinExistence type="predicted"/>
<dbReference type="InterPro" id="IPR050312">
    <property type="entry name" value="IolE/XylAMocC-like"/>
</dbReference>
<accession>A0ABT2EMW2</accession>
<evidence type="ECO:0000259" key="1">
    <source>
        <dbReference type="Pfam" id="PF01261"/>
    </source>
</evidence>
<protein>
    <submittedName>
        <fullName evidence="2">Sugar phosphate isomerase/epimerase</fullName>
    </submittedName>
</protein>
<dbReference type="Gene3D" id="3.20.20.150">
    <property type="entry name" value="Divalent-metal-dependent TIM barrel enzymes"/>
    <property type="match status" value="1"/>
</dbReference>